<feature type="domain" description="Sialidase" evidence="3">
    <location>
        <begin position="335"/>
        <end position="688"/>
    </location>
</feature>
<feature type="transmembrane region" description="Helical" evidence="2">
    <location>
        <begin position="36"/>
        <end position="54"/>
    </location>
</feature>
<evidence type="ECO:0000259" key="3">
    <source>
        <dbReference type="Pfam" id="PF13088"/>
    </source>
</evidence>
<dbReference type="InterPro" id="IPR036278">
    <property type="entry name" value="Sialidase_sf"/>
</dbReference>
<gene>
    <name evidence="4" type="ORF">TSPGSL018_7948</name>
</gene>
<name>A0A061RE50_9CHLO</name>
<dbReference type="CDD" id="cd15482">
    <property type="entry name" value="Sialidase_non-viral"/>
    <property type="match status" value="1"/>
</dbReference>
<feature type="region of interest" description="Disordered" evidence="1">
    <location>
        <begin position="152"/>
        <end position="190"/>
    </location>
</feature>
<dbReference type="PANTHER" id="PTHR43752">
    <property type="entry name" value="BNR/ASP-BOX REPEAT FAMILY PROTEIN"/>
    <property type="match status" value="1"/>
</dbReference>
<proteinExistence type="predicted"/>
<evidence type="ECO:0000256" key="2">
    <source>
        <dbReference type="SAM" id="Phobius"/>
    </source>
</evidence>
<dbReference type="AlphaFoldDB" id="A0A061RE50"/>
<feature type="region of interest" description="Disordered" evidence="1">
    <location>
        <begin position="93"/>
        <end position="136"/>
    </location>
</feature>
<feature type="region of interest" description="Disordered" evidence="1">
    <location>
        <begin position="1"/>
        <end position="29"/>
    </location>
</feature>
<evidence type="ECO:0000313" key="4">
    <source>
        <dbReference type="EMBL" id="JAC68776.1"/>
    </source>
</evidence>
<organism evidence="4">
    <name type="scientific">Tetraselmis sp. GSL018</name>
    <dbReference type="NCBI Taxonomy" id="582737"/>
    <lineage>
        <taxon>Eukaryota</taxon>
        <taxon>Viridiplantae</taxon>
        <taxon>Chlorophyta</taxon>
        <taxon>core chlorophytes</taxon>
        <taxon>Chlorodendrophyceae</taxon>
        <taxon>Chlorodendrales</taxon>
        <taxon>Chlorodendraceae</taxon>
        <taxon>Tetraselmis</taxon>
    </lineage>
</organism>
<keyword evidence="2" id="KW-1133">Transmembrane helix</keyword>
<dbReference type="InterPro" id="IPR011040">
    <property type="entry name" value="Sialidase"/>
</dbReference>
<dbReference type="Gene3D" id="2.120.10.10">
    <property type="match status" value="1"/>
</dbReference>
<keyword evidence="2" id="KW-0472">Membrane</keyword>
<protein>
    <submittedName>
        <fullName evidence="4">Bnr asp-box repeat protein</fullName>
    </submittedName>
</protein>
<dbReference type="EMBL" id="GBEZ01017570">
    <property type="protein sequence ID" value="JAC68776.1"/>
    <property type="molecule type" value="Transcribed_RNA"/>
</dbReference>
<accession>A0A061RE50</accession>
<reference evidence="4" key="1">
    <citation type="submission" date="2014-05" db="EMBL/GenBank/DDBJ databases">
        <title>The transcriptome of the halophilic microalga Tetraselmis sp. GSL018 isolated from the Great Salt Lake, Utah.</title>
        <authorList>
            <person name="Jinkerson R.E."/>
            <person name="D'Adamo S."/>
            <person name="Posewitz M.C."/>
        </authorList>
    </citation>
    <scope>NUCLEOTIDE SEQUENCE</scope>
    <source>
        <strain evidence="4">GSL018</strain>
    </source>
</reference>
<dbReference type="PANTHER" id="PTHR43752:SF2">
    <property type="entry name" value="BNR_ASP-BOX REPEAT FAMILY PROTEIN"/>
    <property type="match status" value="1"/>
</dbReference>
<dbReference type="SUPFAM" id="SSF50939">
    <property type="entry name" value="Sialidases"/>
    <property type="match status" value="1"/>
</dbReference>
<evidence type="ECO:0000256" key="1">
    <source>
        <dbReference type="SAM" id="MobiDB-lite"/>
    </source>
</evidence>
<keyword evidence="2" id="KW-0812">Transmembrane</keyword>
<sequence length="740" mass="82229">MISSPRGGQMRGQLMKHSHAPRLGSTRGRQMSTRSLIGVLLFGVALVLFVQIHVSDQSSNQDPSILETEEALEAGGSDGGEHVRSERAIALAEGNRTSAPAPSTPKLKVQKKTQVPKRTSERSGGPGPAAPSMPGNILWSMMKHKRQAMMGVASKAREHHGAVKGGKSAAPSGRGKGPRERAPDSAGEEASLPSEVALGYRLEDVFYPMPVNDKEWFEWDQLKAHEYLTNLSMQCRMPWDGLHHSEKETFFQQKPMCDYLNACESELPTVDESRVTMEYAGYIEQYSDQIRYMHMPMLAQLPTGTLMAAWQASPLVIDDLQEHDRLAVEGLDLQHIRLSHSKDKEGYAWTPSKRVPIPQEAALWSPVLHVDTDGRTWLFYSESVGCRKSYICNQCTPRIRHPCHPRPLQETEVCHSDPALWTPGGHIKVITSENPLAAEPKWSPPRLLLSANSGGGIPKVICNRIVVLSTGEWLLPYWREQTTGAVVDGTCKKHEKGEIEVEVMIDGQPAKELKQLPPGSDCYASQQSPCNTGAREYSGVLRSPDGGQTWKARGQVMLPNTNLIEGTLAELRNGTVLMVFRTQIGCLYKSLSHDKGMTWSRARPMNVPNPNSKVHLMRLEPSGHLLLAFNNHRGANTYRGLKNCRGCRSKLHLAMSIDDGESWRHIVSLDDELSSSAIRIHYPCMLQLGRDQRLMITYSRFYLGRKMGLTSPDQGVVVMRLNLKRVLDNLRAVFAPPSAS</sequence>
<dbReference type="Pfam" id="PF13088">
    <property type="entry name" value="BNR_2"/>
    <property type="match status" value="1"/>
</dbReference>